<reference evidence="1" key="1">
    <citation type="submission" date="2020-01" db="EMBL/GenBank/DDBJ databases">
        <authorList>
            <person name="Qin S."/>
        </authorList>
    </citation>
    <scope>NUCLEOTIDE SEQUENCE</scope>
    <source>
        <strain evidence="1">CVir17-16-YZ6g</strain>
        <plasmid evidence="1">p17-15-vir-like</plasmid>
    </source>
</reference>
<dbReference type="AlphaFoldDB" id="A0A8B0SUM0"/>
<organism evidence="1">
    <name type="scientific">Klebsiella pneumoniae</name>
    <dbReference type="NCBI Taxonomy" id="573"/>
    <lineage>
        <taxon>Bacteria</taxon>
        <taxon>Pseudomonadati</taxon>
        <taxon>Pseudomonadota</taxon>
        <taxon>Gammaproteobacteria</taxon>
        <taxon>Enterobacterales</taxon>
        <taxon>Enterobacteriaceae</taxon>
        <taxon>Klebsiella/Raoultella group</taxon>
        <taxon>Klebsiella</taxon>
        <taxon>Klebsiella pneumoniae complex</taxon>
    </lineage>
</organism>
<evidence type="ECO:0000313" key="1">
    <source>
        <dbReference type="EMBL" id="QTX14721.1"/>
    </source>
</evidence>
<proteinExistence type="predicted"/>
<protein>
    <submittedName>
        <fullName evidence="1">Uncharacterized protein</fullName>
    </submittedName>
</protein>
<accession>A0A8B0SUM0</accession>
<geneLocation type="plasmid" evidence="1">
    <name>p17-15-vir-like</name>
</geneLocation>
<keyword evidence="1" id="KW-0614">Plasmid</keyword>
<dbReference type="EMBL" id="MN956836">
    <property type="protein sequence ID" value="QTX14721.1"/>
    <property type="molecule type" value="Genomic_DNA"/>
</dbReference>
<sequence length="37" mass="4379">MKAYHYYWFQLAADLVKYWIFNCSRLCAMTTAGSVII</sequence>
<name>A0A8B0SUM0_KLEPN</name>